<organism evidence="1 2">
    <name type="scientific">Pelatocladus maniniholoensis HA4357-MV3</name>
    <dbReference type="NCBI Taxonomy" id="1117104"/>
    <lineage>
        <taxon>Bacteria</taxon>
        <taxon>Bacillati</taxon>
        <taxon>Cyanobacteriota</taxon>
        <taxon>Cyanophyceae</taxon>
        <taxon>Nostocales</taxon>
        <taxon>Nostocaceae</taxon>
        <taxon>Pelatocladus</taxon>
    </lineage>
</organism>
<sequence>MKNGIYTLANDLVYNQLVALLNSIEVNAGKDLPVCVIAYNDQIDRIRAEVASRNNVTLLEKSDIFARWEEFSLKVWQSHPTAIQSWEERGIKKFYRVSENRRYCAFDSDSLFENFIYLDADTLVMQPLDFIFEQLEHHDFVVYDFQYKDPAHIYNLQSPQLLEVFSQQKIDSEIFCSGFYASKRGIFTAQQRDWLLSKLNAGESDVLYMSAPNQSVLNYMRMRANVSFYNFAINLPPNKATGCCVTSPHFENRNYVLYDHGNRLTYLHYIGLSSKFFNRVCDGENIDFPYRDLFLHYRYLHQPEQRPKFTTKARAYNAPPSLTIRIFRKLGIKVEV</sequence>
<dbReference type="SUPFAM" id="SSF53448">
    <property type="entry name" value="Nucleotide-diphospho-sugar transferases"/>
    <property type="match status" value="1"/>
</dbReference>
<dbReference type="NCBIfam" id="NF045582">
    <property type="entry name" value="Npun_R2823_gen"/>
    <property type="match status" value="1"/>
</dbReference>
<reference evidence="1" key="1">
    <citation type="submission" date="2021-05" db="EMBL/GenBank/DDBJ databases">
        <authorList>
            <person name="Pietrasiak N."/>
            <person name="Ward R."/>
            <person name="Stajich J.E."/>
            <person name="Kurbessoian T."/>
        </authorList>
    </citation>
    <scope>NUCLEOTIDE SEQUENCE</scope>
    <source>
        <strain evidence="1">HA4357-MV3</strain>
    </source>
</reference>
<comment type="caution">
    <text evidence="1">The sequence shown here is derived from an EMBL/GenBank/DDBJ whole genome shotgun (WGS) entry which is preliminary data.</text>
</comment>
<name>A0A9E3HAY1_9NOST</name>
<dbReference type="Gene3D" id="3.90.550.10">
    <property type="entry name" value="Spore Coat Polysaccharide Biosynthesis Protein SpsA, Chain A"/>
    <property type="match status" value="1"/>
</dbReference>
<proteinExistence type="predicted"/>
<dbReference type="EMBL" id="JAHHHW010000117">
    <property type="protein sequence ID" value="MBW4433922.1"/>
    <property type="molecule type" value="Genomic_DNA"/>
</dbReference>
<dbReference type="AlphaFoldDB" id="A0A9E3HAY1"/>
<dbReference type="InterPro" id="IPR029044">
    <property type="entry name" value="Nucleotide-diphossugar_trans"/>
</dbReference>
<dbReference type="Proteomes" id="UP000813215">
    <property type="component" value="Unassembled WGS sequence"/>
</dbReference>
<evidence type="ECO:0000313" key="2">
    <source>
        <dbReference type="Proteomes" id="UP000813215"/>
    </source>
</evidence>
<dbReference type="InterPro" id="IPR054619">
    <property type="entry name" value="Npun_R2821-like"/>
</dbReference>
<gene>
    <name evidence="1" type="ORF">KME28_19965</name>
</gene>
<accession>A0A9E3HAY1</accession>
<evidence type="ECO:0000313" key="1">
    <source>
        <dbReference type="EMBL" id="MBW4433922.1"/>
    </source>
</evidence>
<protein>
    <submittedName>
        <fullName evidence="1">Alpha-1,3-mannosyltransferase family protein</fullName>
    </submittedName>
</protein>
<reference evidence="1" key="2">
    <citation type="journal article" date="2022" name="Microbiol. Resour. Announc.">
        <title>Metagenome Sequencing to Explore Phylogenomics of Terrestrial Cyanobacteria.</title>
        <authorList>
            <person name="Ward R.D."/>
            <person name="Stajich J.E."/>
            <person name="Johansen J.R."/>
            <person name="Huntemann M."/>
            <person name="Clum A."/>
            <person name="Foster B."/>
            <person name="Foster B."/>
            <person name="Roux S."/>
            <person name="Palaniappan K."/>
            <person name="Varghese N."/>
            <person name="Mukherjee S."/>
            <person name="Reddy T.B.K."/>
            <person name="Daum C."/>
            <person name="Copeland A."/>
            <person name="Chen I.A."/>
            <person name="Ivanova N.N."/>
            <person name="Kyrpides N.C."/>
            <person name="Shapiro N."/>
            <person name="Eloe-Fadrosh E.A."/>
            <person name="Pietrasiak N."/>
        </authorList>
    </citation>
    <scope>NUCLEOTIDE SEQUENCE</scope>
    <source>
        <strain evidence="1">HA4357-MV3</strain>
    </source>
</reference>